<dbReference type="RefSeq" id="WP_343914781.1">
    <property type="nucleotide sequence ID" value="NZ_BAAAGE010000008.1"/>
</dbReference>
<sequence length="129" mass="15096">MKMIFLFLLALLVSCNKISNDPISKNLCNDLGAVTSKNGYTKNYYPNSINLESIGHYAAGKKDGFWKFFYRNGKVKAEGHYRYNKKQGYWKEYHKNGLVKSEGHIENCEPSGYWKFYDQKNNLIKEINY</sequence>
<dbReference type="InterPro" id="IPR011652">
    <property type="entry name" value="MORN_2"/>
</dbReference>
<keyword evidence="3" id="KW-1185">Reference proteome</keyword>
<evidence type="ECO:0000256" key="1">
    <source>
        <dbReference type="SAM" id="SignalP"/>
    </source>
</evidence>
<protein>
    <recommendedName>
        <fullName evidence="4">MORN repeat variant</fullName>
    </recommendedName>
</protein>
<evidence type="ECO:0008006" key="4">
    <source>
        <dbReference type="Google" id="ProtNLM"/>
    </source>
</evidence>
<comment type="caution">
    <text evidence="2">The sequence shown here is derived from an EMBL/GenBank/DDBJ whole genome shotgun (WGS) entry which is preliminary data.</text>
</comment>
<evidence type="ECO:0000313" key="2">
    <source>
        <dbReference type="EMBL" id="GAA0733559.1"/>
    </source>
</evidence>
<dbReference type="PROSITE" id="PS51257">
    <property type="entry name" value="PROKAR_LIPOPROTEIN"/>
    <property type="match status" value="1"/>
</dbReference>
<keyword evidence="1" id="KW-0732">Signal</keyword>
<dbReference type="Pfam" id="PF07661">
    <property type="entry name" value="MORN_2"/>
    <property type="match status" value="3"/>
</dbReference>
<dbReference type="EMBL" id="BAAAGE010000008">
    <property type="protein sequence ID" value="GAA0733559.1"/>
    <property type="molecule type" value="Genomic_DNA"/>
</dbReference>
<feature type="chain" id="PRO_5046136779" description="MORN repeat variant" evidence="1">
    <location>
        <begin position="20"/>
        <end position="129"/>
    </location>
</feature>
<dbReference type="Gene3D" id="2.20.110.10">
    <property type="entry name" value="Histone H3 K4-specific methyltransferase SET7/9 N-terminal domain"/>
    <property type="match status" value="2"/>
</dbReference>
<organism evidence="2 3">
    <name type="scientific">Aquimarina litoralis</name>
    <dbReference type="NCBI Taxonomy" id="584605"/>
    <lineage>
        <taxon>Bacteria</taxon>
        <taxon>Pseudomonadati</taxon>
        <taxon>Bacteroidota</taxon>
        <taxon>Flavobacteriia</taxon>
        <taxon>Flavobacteriales</taxon>
        <taxon>Flavobacteriaceae</taxon>
        <taxon>Aquimarina</taxon>
    </lineage>
</organism>
<feature type="signal peptide" evidence="1">
    <location>
        <begin position="1"/>
        <end position="19"/>
    </location>
</feature>
<proteinExistence type="predicted"/>
<name>A0ABN1JA54_9FLAO</name>
<dbReference type="SUPFAM" id="SSF82185">
    <property type="entry name" value="Histone H3 K4-specific methyltransferase SET7/9 N-terminal domain"/>
    <property type="match status" value="1"/>
</dbReference>
<dbReference type="Proteomes" id="UP001501758">
    <property type="component" value="Unassembled WGS sequence"/>
</dbReference>
<evidence type="ECO:0000313" key="3">
    <source>
        <dbReference type="Proteomes" id="UP001501758"/>
    </source>
</evidence>
<accession>A0ABN1JA54</accession>
<reference evidence="2 3" key="1">
    <citation type="journal article" date="2019" name="Int. J. Syst. Evol. Microbiol.">
        <title>The Global Catalogue of Microorganisms (GCM) 10K type strain sequencing project: providing services to taxonomists for standard genome sequencing and annotation.</title>
        <authorList>
            <consortium name="The Broad Institute Genomics Platform"/>
            <consortium name="The Broad Institute Genome Sequencing Center for Infectious Disease"/>
            <person name="Wu L."/>
            <person name="Ma J."/>
        </authorList>
    </citation>
    <scope>NUCLEOTIDE SEQUENCE [LARGE SCALE GENOMIC DNA]</scope>
    <source>
        <strain evidence="2 3">JCM 15974</strain>
    </source>
</reference>
<gene>
    <name evidence="2" type="ORF">GCM10009430_47830</name>
</gene>